<accession>A0A5R8Q809</accession>
<protein>
    <submittedName>
        <fullName evidence="5">Methyltransferase domain-containing protein</fullName>
    </submittedName>
</protein>
<comment type="caution">
    <text evidence="5">The sequence shown here is derived from an EMBL/GenBank/DDBJ whole genome shotgun (WGS) entry which is preliminary data.</text>
</comment>
<dbReference type="Pfam" id="PF08241">
    <property type="entry name" value="Methyltransf_11"/>
    <property type="match status" value="1"/>
</dbReference>
<keyword evidence="2 5" id="KW-0808">Transferase</keyword>
<proteinExistence type="predicted"/>
<evidence type="ECO:0000256" key="2">
    <source>
        <dbReference type="ARBA" id="ARBA00022679"/>
    </source>
</evidence>
<dbReference type="InterPro" id="IPR029063">
    <property type="entry name" value="SAM-dependent_MTases_sf"/>
</dbReference>
<evidence type="ECO:0000256" key="3">
    <source>
        <dbReference type="ARBA" id="ARBA00022691"/>
    </source>
</evidence>
<dbReference type="Gene3D" id="3.40.50.150">
    <property type="entry name" value="Vaccinia Virus protein VP39"/>
    <property type="match status" value="1"/>
</dbReference>
<keyword evidence="6" id="KW-1185">Reference proteome</keyword>
<dbReference type="AlphaFoldDB" id="A0A5R8Q809"/>
<dbReference type="OrthoDB" id="9791837at2"/>
<dbReference type="SUPFAM" id="SSF53335">
    <property type="entry name" value="S-adenosyl-L-methionine-dependent methyltransferases"/>
    <property type="match status" value="1"/>
</dbReference>
<dbReference type="InterPro" id="IPR013216">
    <property type="entry name" value="Methyltransf_11"/>
</dbReference>
<dbReference type="PANTHER" id="PTHR43464">
    <property type="entry name" value="METHYLTRANSFERASE"/>
    <property type="match status" value="1"/>
</dbReference>
<feature type="domain" description="Methyltransferase type 11" evidence="4">
    <location>
        <begin position="47"/>
        <end position="141"/>
    </location>
</feature>
<dbReference type="InParanoid" id="A0A5R8Q809"/>
<name>A0A5R8Q809_9FIRM</name>
<evidence type="ECO:0000259" key="4">
    <source>
        <dbReference type="Pfam" id="PF08241"/>
    </source>
</evidence>
<dbReference type="RefSeq" id="WP_138192164.1">
    <property type="nucleotide sequence ID" value="NZ_VBWP01000011.1"/>
</dbReference>
<evidence type="ECO:0000256" key="1">
    <source>
        <dbReference type="ARBA" id="ARBA00022603"/>
    </source>
</evidence>
<reference evidence="5 6" key="1">
    <citation type="submission" date="2019-05" db="EMBL/GenBank/DDBJ databases">
        <title>Culicoidintestinum kansasii gen. nov., sp. nov. from the gastrointestinal tract of the biting midge, Culicoides sonorensis.</title>
        <authorList>
            <person name="Neupane S."/>
            <person name="Ghosh A."/>
            <person name="Gunther S."/>
            <person name="Martin K."/>
            <person name="Zurek L."/>
        </authorList>
    </citation>
    <scope>NUCLEOTIDE SEQUENCE [LARGE SCALE GENOMIC DNA]</scope>
    <source>
        <strain evidence="5 6">CS-1</strain>
    </source>
</reference>
<dbReference type="GO" id="GO:0008757">
    <property type="term" value="F:S-adenosylmethionine-dependent methyltransferase activity"/>
    <property type="evidence" value="ECO:0007669"/>
    <property type="project" value="InterPro"/>
</dbReference>
<gene>
    <name evidence="5" type="ORF">FEZ08_10560</name>
</gene>
<keyword evidence="1 5" id="KW-0489">Methyltransferase</keyword>
<dbReference type="PANTHER" id="PTHR43464:SF19">
    <property type="entry name" value="UBIQUINONE BIOSYNTHESIS O-METHYLTRANSFERASE, MITOCHONDRIAL"/>
    <property type="match status" value="1"/>
</dbReference>
<dbReference type="Proteomes" id="UP000306912">
    <property type="component" value="Unassembled WGS sequence"/>
</dbReference>
<dbReference type="EMBL" id="VBWP01000011">
    <property type="protein sequence ID" value="TLG71527.1"/>
    <property type="molecule type" value="Genomic_DNA"/>
</dbReference>
<organism evidence="5 6">
    <name type="scientific">Culicoidibacter larvae</name>
    <dbReference type="NCBI Taxonomy" id="2579976"/>
    <lineage>
        <taxon>Bacteria</taxon>
        <taxon>Bacillati</taxon>
        <taxon>Bacillota</taxon>
        <taxon>Culicoidibacteria</taxon>
        <taxon>Culicoidibacterales</taxon>
        <taxon>Culicoidibacteraceae</taxon>
        <taxon>Culicoidibacter</taxon>
    </lineage>
</organism>
<dbReference type="CDD" id="cd02440">
    <property type="entry name" value="AdoMet_MTases"/>
    <property type="match status" value="1"/>
</dbReference>
<keyword evidence="3" id="KW-0949">S-adenosyl-L-methionine</keyword>
<dbReference type="GO" id="GO:0032259">
    <property type="term" value="P:methylation"/>
    <property type="evidence" value="ECO:0007669"/>
    <property type="project" value="UniProtKB-KW"/>
</dbReference>
<sequence length="245" mass="27902">MKENKYDNPAFFDQYSKMERSTKGLAAAGEWHVLKTMLPDFNGKRVLDLGCGFGWHCQYAAAHGAKSVLGIDLSANMLKEAQRLTTAPQVEYRQMAIEDIDFPADSFDIVISSLAFHYVQSFADVVAKIKTALVDGGHFVFSAEHPIFTAQGTQDWYYDENQQPMFWPVDRYFDESVRTASFLGEAVQKYHKTMSTYINTLLQQGFELTAIAEPDPDPELLKVHPEYKDELRRPMFLLLSAINHK</sequence>
<dbReference type="FunCoup" id="A0A5R8Q809">
    <property type="interactions" value="38"/>
</dbReference>
<evidence type="ECO:0000313" key="6">
    <source>
        <dbReference type="Proteomes" id="UP000306912"/>
    </source>
</evidence>
<evidence type="ECO:0000313" key="5">
    <source>
        <dbReference type="EMBL" id="TLG71527.1"/>
    </source>
</evidence>